<evidence type="ECO:0000313" key="1">
    <source>
        <dbReference type="EMBL" id="MFC4159344.1"/>
    </source>
</evidence>
<dbReference type="SUPFAM" id="SSF64076">
    <property type="entry name" value="MTH938-like"/>
    <property type="match status" value="1"/>
</dbReference>
<dbReference type="InterPro" id="IPR007523">
    <property type="entry name" value="NDUFAF3/AAMDC"/>
</dbReference>
<dbReference type="InterPro" id="IPR036748">
    <property type="entry name" value="MTH938-like_sf"/>
</dbReference>
<dbReference type="RefSeq" id="WP_378163002.1">
    <property type="nucleotide sequence ID" value="NZ_JBHSBU010000001.1"/>
</dbReference>
<accession>A0ABV8MPT8</accession>
<evidence type="ECO:0000313" key="2">
    <source>
        <dbReference type="Proteomes" id="UP001595791"/>
    </source>
</evidence>
<sequence>MKLHANASSKLNVFTGYGLDYVNVNLVRHQGSLVVTPEAVKPWRPAGFDDLQEQDFTALLELKPEVVLLGTGSQLRFPHPRLTQGLLHAHVGVDAMDLSALCRTFNILVGEDRRVVALVLFN</sequence>
<dbReference type="PANTHER" id="PTHR21192">
    <property type="entry name" value="NUCLEAR PROTEIN E3-3"/>
    <property type="match status" value="1"/>
</dbReference>
<reference evidence="2" key="1">
    <citation type="journal article" date="2019" name="Int. J. Syst. Evol. Microbiol.">
        <title>The Global Catalogue of Microorganisms (GCM) 10K type strain sequencing project: providing services to taxonomists for standard genome sequencing and annotation.</title>
        <authorList>
            <consortium name="The Broad Institute Genomics Platform"/>
            <consortium name="The Broad Institute Genome Sequencing Center for Infectious Disease"/>
            <person name="Wu L."/>
            <person name="Ma J."/>
        </authorList>
    </citation>
    <scope>NUCLEOTIDE SEQUENCE [LARGE SCALE GENOMIC DNA]</scope>
    <source>
        <strain evidence="2">LMG 29894</strain>
    </source>
</reference>
<dbReference type="Pfam" id="PF04430">
    <property type="entry name" value="DUF498"/>
    <property type="match status" value="1"/>
</dbReference>
<gene>
    <name evidence="1" type="ORF">ACFOW7_08235</name>
</gene>
<name>A0ABV8MPT8_9NEIS</name>
<dbReference type="Gene3D" id="3.40.1230.10">
    <property type="entry name" value="MTH938-like"/>
    <property type="match status" value="1"/>
</dbReference>
<dbReference type="PANTHER" id="PTHR21192:SF2">
    <property type="entry name" value="NADH DEHYDROGENASE [UBIQUINONE] 1 ALPHA SUBCOMPLEX ASSEMBLY FACTOR 3"/>
    <property type="match status" value="1"/>
</dbReference>
<proteinExistence type="predicted"/>
<protein>
    <submittedName>
        <fullName evidence="1">Mth938-like domain-containing protein</fullName>
    </submittedName>
</protein>
<dbReference type="Proteomes" id="UP001595791">
    <property type="component" value="Unassembled WGS sequence"/>
</dbReference>
<organism evidence="1 2">
    <name type="scientific">Chitinimonas lacunae</name>
    <dbReference type="NCBI Taxonomy" id="1963018"/>
    <lineage>
        <taxon>Bacteria</taxon>
        <taxon>Pseudomonadati</taxon>
        <taxon>Pseudomonadota</taxon>
        <taxon>Betaproteobacteria</taxon>
        <taxon>Neisseriales</taxon>
        <taxon>Chitinibacteraceae</taxon>
        <taxon>Chitinimonas</taxon>
    </lineage>
</organism>
<comment type="caution">
    <text evidence="1">The sequence shown here is derived from an EMBL/GenBank/DDBJ whole genome shotgun (WGS) entry which is preliminary data.</text>
</comment>
<dbReference type="CDD" id="cd05560">
    <property type="entry name" value="Xcc1710_like"/>
    <property type="match status" value="1"/>
</dbReference>
<keyword evidence="2" id="KW-1185">Reference proteome</keyword>
<dbReference type="EMBL" id="JBHSBU010000001">
    <property type="protein sequence ID" value="MFC4159344.1"/>
    <property type="molecule type" value="Genomic_DNA"/>
</dbReference>